<dbReference type="Gene3D" id="1.10.340.30">
    <property type="entry name" value="Hypothetical protein, domain 2"/>
    <property type="match status" value="1"/>
</dbReference>
<dbReference type="SUPFAM" id="SSF48150">
    <property type="entry name" value="DNA-glycosylase"/>
    <property type="match status" value="1"/>
</dbReference>
<proteinExistence type="predicted"/>
<name>A0AAN1CRH8_9VIBR</name>
<evidence type="ECO:0008006" key="3">
    <source>
        <dbReference type="Google" id="ProtNLM"/>
    </source>
</evidence>
<dbReference type="GO" id="GO:0003824">
    <property type="term" value="F:catalytic activity"/>
    <property type="evidence" value="ECO:0007669"/>
    <property type="project" value="InterPro"/>
</dbReference>
<dbReference type="AlphaFoldDB" id="A0AAN1CRH8"/>
<protein>
    <recommendedName>
        <fullName evidence="3">HhH-GPD domain-containing protein</fullName>
    </recommendedName>
</protein>
<dbReference type="GO" id="GO:0006281">
    <property type="term" value="P:DNA repair"/>
    <property type="evidence" value="ECO:0007669"/>
    <property type="project" value="InterPro"/>
</dbReference>
<sequence>MPISQVFFQLEAHYGRFIWWPEPDPYRIMVGAFLVQNTNWRNAQKVLDNLGDDLAPATIPTRHCRGLLSAISSL</sequence>
<dbReference type="EMBL" id="CP016177">
    <property type="protein sequence ID" value="ANO32556.1"/>
    <property type="molecule type" value="Genomic_DNA"/>
</dbReference>
<dbReference type="Proteomes" id="UP000092018">
    <property type="component" value="Chromosome 1"/>
</dbReference>
<dbReference type="KEGG" id="vbr:A6E01_04820"/>
<accession>A0AAN1CRH8</accession>
<organism evidence="1 2">
    <name type="scientific">Vibrio breoganii</name>
    <dbReference type="NCBI Taxonomy" id="553239"/>
    <lineage>
        <taxon>Bacteria</taxon>
        <taxon>Pseudomonadati</taxon>
        <taxon>Pseudomonadota</taxon>
        <taxon>Gammaproteobacteria</taxon>
        <taxon>Vibrionales</taxon>
        <taxon>Vibrionaceae</taxon>
        <taxon>Vibrio</taxon>
    </lineage>
</organism>
<dbReference type="InterPro" id="IPR011257">
    <property type="entry name" value="DNA_glycosylase"/>
</dbReference>
<reference evidence="1 2" key="1">
    <citation type="submission" date="2016-06" db="EMBL/GenBank/DDBJ databases">
        <title>Adaptive Radiation by Waves of Gene Transfer Leads to Fine-Scale Resource Partitioning in Marine Microbes.</title>
        <authorList>
            <person name="Hehemann J.-H."/>
            <person name="Arevalo P."/>
            <person name="Datta M.S."/>
            <person name="Yu X."/>
            <person name="Corzett C."/>
            <person name="Henschel A."/>
            <person name="Preheim S.P."/>
            <person name="Timberlake S."/>
            <person name="Alm E.J."/>
            <person name="Polz M.F."/>
        </authorList>
    </citation>
    <scope>NUCLEOTIDE SEQUENCE [LARGE SCALE GENOMIC DNA]</scope>
    <source>
        <strain evidence="1 2">FF50</strain>
    </source>
</reference>
<gene>
    <name evidence="1" type="ORF">A6E01_04820</name>
</gene>
<evidence type="ECO:0000313" key="1">
    <source>
        <dbReference type="EMBL" id="ANO32556.1"/>
    </source>
</evidence>
<evidence type="ECO:0000313" key="2">
    <source>
        <dbReference type="Proteomes" id="UP000092018"/>
    </source>
</evidence>